<reference evidence="1 2" key="1">
    <citation type="submission" date="2020-08" db="EMBL/GenBank/DDBJ databases">
        <title>Genome sequence of Tessaracoccus defluvii JCM 17540T.</title>
        <authorList>
            <person name="Hyun D.-W."/>
            <person name="Bae J.-W."/>
        </authorList>
    </citation>
    <scope>NUCLEOTIDE SEQUENCE [LARGE SCALE GENOMIC DNA]</scope>
    <source>
        <strain evidence="1 2">JCM 17540</strain>
    </source>
</reference>
<protein>
    <submittedName>
        <fullName evidence="1">DNA-directed RNA polymerase subunit beta</fullName>
    </submittedName>
</protein>
<evidence type="ECO:0000313" key="1">
    <source>
        <dbReference type="EMBL" id="QNP57085.1"/>
    </source>
</evidence>
<keyword evidence="1" id="KW-0240">DNA-directed RNA polymerase</keyword>
<gene>
    <name evidence="1" type="ORF">H9L22_07260</name>
</gene>
<keyword evidence="2" id="KW-1185">Reference proteome</keyword>
<sequence>MSNFHKPVRRPSDVIELMGGSGDPAELSALAHDTATALLHRVREASDPAIVDRVIAYADVHGIDDVAELWADASADSLPGALWRIYLLRHSVAGNPESAGLRFRRGLDVDVVGHAMVGAGAAPTPADVTELATVILKGAFVGDFAAALERSAAFARVMAVGANDLATGEPDDVRREQEAALAASFGHLADELTHAAPLWRGGHLR</sequence>
<dbReference type="RefSeq" id="WP_187722183.1">
    <property type="nucleotide sequence ID" value="NZ_BAABBL010000012.1"/>
</dbReference>
<organism evidence="1 2">
    <name type="scientific">Tessaracoccus defluvii</name>
    <dbReference type="NCBI Taxonomy" id="1285901"/>
    <lineage>
        <taxon>Bacteria</taxon>
        <taxon>Bacillati</taxon>
        <taxon>Actinomycetota</taxon>
        <taxon>Actinomycetes</taxon>
        <taxon>Propionibacteriales</taxon>
        <taxon>Propionibacteriaceae</taxon>
        <taxon>Tessaracoccus</taxon>
    </lineage>
</organism>
<dbReference type="AlphaFoldDB" id="A0A7H0H969"/>
<accession>A0A7H0H969</accession>
<name>A0A7H0H969_9ACTN</name>
<dbReference type="EMBL" id="CP060789">
    <property type="protein sequence ID" value="QNP57085.1"/>
    <property type="molecule type" value="Genomic_DNA"/>
</dbReference>
<evidence type="ECO:0000313" key="2">
    <source>
        <dbReference type="Proteomes" id="UP000516117"/>
    </source>
</evidence>
<dbReference type="GO" id="GO:0000428">
    <property type="term" value="C:DNA-directed RNA polymerase complex"/>
    <property type="evidence" value="ECO:0007669"/>
    <property type="project" value="UniProtKB-KW"/>
</dbReference>
<dbReference type="Proteomes" id="UP000516117">
    <property type="component" value="Chromosome"/>
</dbReference>
<proteinExistence type="predicted"/>
<keyword evidence="1" id="KW-0804">Transcription</keyword>
<dbReference type="KEGG" id="tdf:H9L22_07260"/>